<evidence type="ECO:0000313" key="3">
    <source>
        <dbReference type="Proteomes" id="UP001590951"/>
    </source>
</evidence>
<dbReference type="Proteomes" id="UP001590951">
    <property type="component" value="Unassembled WGS sequence"/>
</dbReference>
<keyword evidence="3" id="KW-1185">Reference proteome</keyword>
<dbReference type="EMBL" id="JBHFEH010000026">
    <property type="protein sequence ID" value="KAL2052523.1"/>
    <property type="molecule type" value="Genomic_DNA"/>
</dbReference>
<organism evidence="2 3">
    <name type="scientific">Lepraria finkii</name>
    <dbReference type="NCBI Taxonomy" id="1340010"/>
    <lineage>
        <taxon>Eukaryota</taxon>
        <taxon>Fungi</taxon>
        <taxon>Dikarya</taxon>
        <taxon>Ascomycota</taxon>
        <taxon>Pezizomycotina</taxon>
        <taxon>Lecanoromycetes</taxon>
        <taxon>OSLEUM clade</taxon>
        <taxon>Lecanoromycetidae</taxon>
        <taxon>Lecanorales</taxon>
        <taxon>Lecanorineae</taxon>
        <taxon>Stereocaulaceae</taxon>
        <taxon>Lepraria</taxon>
    </lineage>
</organism>
<protein>
    <submittedName>
        <fullName evidence="2">Uncharacterized protein</fullName>
    </submittedName>
</protein>
<comment type="caution">
    <text evidence="2">The sequence shown here is derived from an EMBL/GenBank/DDBJ whole genome shotgun (WGS) entry which is preliminary data.</text>
</comment>
<name>A0ABR4B9L4_9LECA</name>
<proteinExistence type="predicted"/>
<gene>
    <name evidence="2" type="ORF">ABVK25_007083</name>
</gene>
<feature type="region of interest" description="Disordered" evidence="1">
    <location>
        <begin position="69"/>
        <end position="111"/>
    </location>
</feature>
<evidence type="ECO:0000313" key="2">
    <source>
        <dbReference type="EMBL" id="KAL2052523.1"/>
    </source>
</evidence>
<reference evidence="2 3" key="1">
    <citation type="submission" date="2024-09" db="EMBL/GenBank/DDBJ databases">
        <title>Rethinking Asexuality: The Enigmatic Case of Functional Sexual Genes in Lepraria (Stereocaulaceae).</title>
        <authorList>
            <person name="Doellman M."/>
            <person name="Sun Y."/>
            <person name="Barcenas-Pena A."/>
            <person name="Lumbsch H.T."/>
            <person name="Grewe F."/>
        </authorList>
    </citation>
    <scope>NUCLEOTIDE SEQUENCE [LARGE SCALE GENOMIC DNA]</scope>
    <source>
        <strain evidence="2 3">Grewe 0041</strain>
    </source>
</reference>
<evidence type="ECO:0000256" key="1">
    <source>
        <dbReference type="SAM" id="MobiDB-lite"/>
    </source>
</evidence>
<sequence>MGKGIMKLLHDAAHDHPSVGHLLTELEMLRVFLDRNGARTSIKGDRRRDDELPTLECNGRGRDFERAKQSYPDDAIFTNPAPFRSPARQPGPRRAKPEPGLTGSWGKRLGW</sequence>
<accession>A0ABR4B9L4</accession>